<dbReference type="SUPFAM" id="SSF55331">
    <property type="entry name" value="Tautomerase/MIF"/>
    <property type="match status" value="1"/>
</dbReference>
<evidence type="ECO:0000313" key="2">
    <source>
        <dbReference type="Proteomes" id="UP001589891"/>
    </source>
</evidence>
<name>A0ABV6SFZ7_AZOPA</name>
<keyword evidence="2" id="KW-1185">Reference proteome</keyword>
<dbReference type="InterPro" id="IPR037479">
    <property type="entry name" value="Tauto_MSAD"/>
</dbReference>
<comment type="caution">
    <text evidence="1">The sequence shown here is derived from an EMBL/GenBank/DDBJ whole genome shotgun (WGS) entry which is preliminary data.</text>
</comment>
<dbReference type="Proteomes" id="UP001589891">
    <property type="component" value="Unassembled WGS sequence"/>
</dbReference>
<dbReference type="Pfam" id="PF14552">
    <property type="entry name" value="Tautomerase_2"/>
    <property type="match status" value="1"/>
</dbReference>
<sequence>MKSIFRVNDEELQARYQTYDKENFHAPGGKLEYLQVEITIFKGRTFETKHKLYQALSGELAKLLNISPEAILIILNEHKAENWGMRGGIPASEIDFGYSITI</sequence>
<gene>
    <name evidence="1" type="ORF">ACFFGX_02135</name>
</gene>
<evidence type="ECO:0000313" key="1">
    <source>
        <dbReference type="EMBL" id="MFC0708447.1"/>
    </source>
</evidence>
<dbReference type="EMBL" id="JBHLSS010000011">
    <property type="protein sequence ID" value="MFC0708447.1"/>
    <property type="molecule type" value="Genomic_DNA"/>
</dbReference>
<protein>
    <submittedName>
        <fullName evidence="1">Tautomerase family protein</fullName>
    </submittedName>
</protein>
<proteinExistence type="predicted"/>
<dbReference type="RefSeq" id="WP_377968700.1">
    <property type="nucleotide sequence ID" value="NZ_JBHUKG010000001.1"/>
</dbReference>
<organism evidence="1 2">
    <name type="scientific">Azorhizophilus paspali</name>
    <name type="common">Azotobacter paspali</name>
    <dbReference type="NCBI Taxonomy" id="69963"/>
    <lineage>
        <taxon>Bacteria</taxon>
        <taxon>Pseudomonadati</taxon>
        <taxon>Pseudomonadota</taxon>
        <taxon>Gammaproteobacteria</taxon>
        <taxon>Pseudomonadales</taxon>
        <taxon>Pseudomonadaceae</taxon>
        <taxon>Azorhizophilus</taxon>
    </lineage>
</organism>
<dbReference type="Gene3D" id="3.30.429.10">
    <property type="entry name" value="Macrophage Migration Inhibitory Factor"/>
    <property type="match status" value="1"/>
</dbReference>
<reference evidence="1 2" key="1">
    <citation type="submission" date="2024-09" db="EMBL/GenBank/DDBJ databases">
        <authorList>
            <person name="Sun Q."/>
            <person name="Mori K."/>
        </authorList>
    </citation>
    <scope>NUCLEOTIDE SEQUENCE [LARGE SCALE GENOMIC DNA]</scope>
    <source>
        <strain evidence="1 2">NCAIM B.01794</strain>
    </source>
</reference>
<accession>A0ABV6SFZ7</accession>
<dbReference type="InterPro" id="IPR014347">
    <property type="entry name" value="Tautomerase/MIF_sf"/>
</dbReference>